<evidence type="ECO:0000256" key="2">
    <source>
        <dbReference type="ARBA" id="ARBA00022448"/>
    </source>
</evidence>
<dbReference type="PROSITE" id="PS50928">
    <property type="entry name" value="ABC_TM1"/>
    <property type="match status" value="1"/>
</dbReference>
<evidence type="ECO:0000313" key="10">
    <source>
        <dbReference type="EMBL" id="KOX92766.1"/>
    </source>
</evidence>
<dbReference type="GO" id="GO:0006865">
    <property type="term" value="P:amino acid transport"/>
    <property type="evidence" value="ECO:0007669"/>
    <property type="project" value="UniProtKB-KW"/>
</dbReference>
<dbReference type="Pfam" id="PF00528">
    <property type="entry name" value="BPD_transp_1"/>
    <property type="match status" value="1"/>
</dbReference>
<protein>
    <submittedName>
        <fullName evidence="10">Amino acid ABC transporter permease</fullName>
    </submittedName>
</protein>
<dbReference type="RefSeq" id="WP_053967919.1">
    <property type="nucleotide sequence ID" value="NZ_LIUF01000003.1"/>
</dbReference>
<dbReference type="InterPro" id="IPR043429">
    <property type="entry name" value="ArtM/GltK/GlnP/TcyL/YhdX-like"/>
</dbReference>
<dbReference type="InterPro" id="IPR000515">
    <property type="entry name" value="MetI-like"/>
</dbReference>
<feature type="transmembrane region" description="Helical" evidence="8">
    <location>
        <begin position="32"/>
        <end position="54"/>
    </location>
</feature>
<gene>
    <name evidence="10" type="ORF">AMS69_09875</name>
</gene>
<feature type="domain" description="ABC transmembrane type-1" evidence="9">
    <location>
        <begin position="111"/>
        <end position="311"/>
    </location>
</feature>
<dbReference type="AlphaFoldDB" id="A0A0N0BNN9"/>
<evidence type="ECO:0000256" key="4">
    <source>
        <dbReference type="ARBA" id="ARBA00022692"/>
    </source>
</evidence>
<feature type="transmembrane region" description="Helical" evidence="8">
    <location>
        <begin position="292"/>
        <end position="311"/>
    </location>
</feature>
<evidence type="ECO:0000256" key="6">
    <source>
        <dbReference type="ARBA" id="ARBA00022989"/>
    </source>
</evidence>
<dbReference type="EMBL" id="LIUF01000003">
    <property type="protein sequence ID" value="KOX92766.1"/>
    <property type="molecule type" value="Genomic_DNA"/>
</dbReference>
<proteinExistence type="inferred from homology"/>
<dbReference type="OrthoDB" id="60458at2157"/>
<dbReference type="InterPro" id="IPR010065">
    <property type="entry name" value="AA_ABC_transptr_permease_3TM"/>
</dbReference>
<dbReference type="InterPro" id="IPR035906">
    <property type="entry name" value="MetI-like_sf"/>
</dbReference>
<dbReference type="GO" id="GO:0043190">
    <property type="term" value="C:ATP-binding cassette (ABC) transporter complex"/>
    <property type="evidence" value="ECO:0007669"/>
    <property type="project" value="InterPro"/>
</dbReference>
<evidence type="ECO:0000256" key="1">
    <source>
        <dbReference type="ARBA" id="ARBA00004651"/>
    </source>
</evidence>
<reference evidence="10 11" key="1">
    <citation type="submission" date="2015-08" db="EMBL/GenBank/DDBJ databases">
        <title>Genomes of Isolates from Cabo Rojo, PR.</title>
        <authorList>
            <person name="Sanchez-Nieves R.L."/>
            <person name="Montalvo-Rodriguez R."/>
        </authorList>
    </citation>
    <scope>NUCLEOTIDE SEQUENCE [LARGE SCALE GENOMIC DNA]</scope>
    <source>
        <strain evidence="10 11">SL3</strain>
    </source>
</reference>
<feature type="transmembrane region" description="Helical" evidence="8">
    <location>
        <begin position="111"/>
        <end position="138"/>
    </location>
</feature>
<dbReference type="SUPFAM" id="SSF161098">
    <property type="entry name" value="MetI-like"/>
    <property type="match status" value="1"/>
</dbReference>
<dbReference type="PANTHER" id="PTHR30614">
    <property type="entry name" value="MEMBRANE COMPONENT OF AMINO ACID ABC TRANSPORTER"/>
    <property type="match status" value="1"/>
</dbReference>
<keyword evidence="7 8" id="KW-0472">Membrane</keyword>
<dbReference type="Proteomes" id="UP000037729">
    <property type="component" value="Unassembled WGS sequence"/>
</dbReference>
<keyword evidence="11" id="KW-1185">Reference proteome</keyword>
<comment type="similarity">
    <text evidence="8">Belongs to the binding-protein-dependent transport system permease family.</text>
</comment>
<accession>A0A0N0BNN9</accession>
<comment type="subcellular location">
    <subcellularLocation>
        <location evidence="1 8">Cell membrane</location>
        <topology evidence="1 8">Multi-pass membrane protein</topology>
    </subcellularLocation>
</comment>
<sequence length="328" mass="35244">MSTAESTTSPNPGLRDRVGTVFTIRPLTVGLALFWVWVLARWTTDFVLAGLFGLDRGTPFIPAAPFLTTADTVGSLAASLGAAGAPLVWFADALRFAADATAYLPALAQGIWTTVLLTVFSVCLGFTLALPLSIVRVYGGRWARWLALSYTELIRGTPLLAQLFVLYFATSLTQVLRGVPGVGVGFVPAQAFWVAVISFTLNSAAYQSEYLRASLESVDGGQLTAARAIGLSKLEGIRYVVVPQGLRLALPSWTNELVYLIKYSSLASFITVQELYGKTSTIANETYQYTELFVLVAILYLALVVSASAVMDRVESHTATAGVGHTRQ</sequence>
<organism evidence="10 11">
    <name type="scientific">Haloarcula rubripromontorii</name>
    <dbReference type="NCBI Taxonomy" id="1705562"/>
    <lineage>
        <taxon>Archaea</taxon>
        <taxon>Methanobacteriati</taxon>
        <taxon>Methanobacteriota</taxon>
        <taxon>Stenosarchaea group</taxon>
        <taxon>Halobacteria</taxon>
        <taxon>Halobacteriales</taxon>
        <taxon>Haloarculaceae</taxon>
        <taxon>Haloarcula</taxon>
    </lineage>
</organism>
<evidence type="ECO:0000256" key="3">
    <source>
        <dbReference type="ARBA" id="ARBA00022475"/>
    </source>
</evidence>
<feature type="transmembrane region" description="Helical" evidence="8">
    <location>
        <begin position="182"/>
        <end position="202"/>
    </location>
</feature>
<evidence type="ECO:0000313" key="11">
    <source>
        <dbReference type="Proteomes" id="UP000037729"/>
    </source>
</evidence>
<dbReference type="Gene3D" id="1.10.3720.10">
    <property type="entry name" value="MetI-like"/>
    <property type="match status" value="1"/>
</dbReference>
<dbReference type="CDD" id="cd06261">
    <property type="entry name" value="TM_PBP2"/>
    <property type="match status" value="1"/>
</dbReference>
<keyword evidence="5" id="KW-0029">Amino-acid transport</keyword>
<dbReference type="STRING" id="1705562.AMS69_09875"/>
<comment type="caution">
    <text evidence="10">The sequence shown here is derived from an EMBL/GenBank/DDBJ whole genome shotgun (WGS) entry which is preliminary data.</text>
</comment>
<dbReference type="NCBIfam" id="TIGR01726">
    <property type="entry name" value="HEQRo_perm_3TM"/>
    <property type="match status" value="1"/>
</dbReference>
<keyword evidence="3" id="KW-1003">Cell membrane</keyword>
<dbReference type="PATRIC" id="fig|1705562.3.peg.135"/>
<evidence type="ECO:0000256" key="5">
    <source>
        <dbReference type="ARBA" id="ARBA00022970"/>
    </source>
</evidence>
<keyword evidence="4 8" id="KW-0812">Transmembrane</keyword>
<keyword evidence="2 8" id="KW-0813">Transport</keyword>
<evidence type="ECO:0000256" key="7">
    <source>
        <dbReference type="ARBA" id="ARBA00023136"/>
    </source>
</evidence>
<dbReference type="GO" id="GO:0022857">
    <property type="term" value="F:transmembrane transporter activity"/>
    <property type="evidence" value="ECO:0007669"/>
    <property type="project" value="InterPro"/>
</dbReference>
<evidence type="ECO:0000256" key="8">
    <source>
        <dbReference type="RuleBase" id="RU363032"/>
    </source>
</evidence>
<keyword evidence="6 8" id="KW-1133">Transmembrane helix</keyword>
<evidence type="ECO:0000259" key="9">
    <source>
        <dbReference type="PROSITE" id="PS50928"/>
    </source>
</evidence>
<name>A0A0N0BNN9_9EURY</name>
<dbReference type="PANTHER" id="PTHR30614:SF0">
    <property type="entry name" value="L-CYSTINE TRANSPORT SYSTEM PERMEASE PROTEIN TCYL"/>
    <property type="match status" value="1"/>
</dbReference>